<dbReference type="AlphaFoldDB" id="A0A9P7V4E4"/>
<accession>A0A9P7V4E4</accession>
<evidence type="ECO:0000256" key="4">
    <source>
        <dbReference type="SAM" id="MobiDB-lite"/>
    </source>
</evidence>
<feature type="compositionally biased region" description="Polar residues" evidence="4">
    <location>
        <begin position="692"/>
        <end position="708"/>
    </location>
</feature>
<evidence type="ECO:0000313" key="7">
    <source>
        <dbReference type="Proteomes" id="UP001049176"/>
    </source>
</evidence>
<dbReference type="GO" id="GO:0003677">
    <property type="term" value="F:DNA binding"/>
    <property type="evidence" value="ECO:0007669"/>
    <property type="project" value="InterPro"/>
</dbReference>
<dbReference type="PANTHER" id="PTHR31001:SF56">
    <property type="entry name" value="ZN(2)-C6 FUNGAL-TYPE DOMAIN-CONTAINING PROTEIN"/>
    <property type="match status" value="1"/>
</dbReference>
<dbReference type="GO" id="GO:0005634">
    <property type="term" value="C:nucleus"/>
    <property type="evidence" value="ECO:0007669"/>
    <property type="project" value="UniProtKB-SubCell"/>
</dbReference>
<evidence type="ECO:0000256" key="1">
    <source>
        <dbReference type="ARBA" id="ARBA00004123"/>
    </source>
</evidence>
<reference evidence="6" key="1">
    <citation type="journal article" date="2021" name="Genome Biol. Evol.">
        <title>The assembled and annotated genome of the fairy-ring fungus Marasmius oreades.</title>
        <authorList>
            <person name="Hiltunen M."/>
            <person name="Ament-Velasquez S.L."/>
            <person name="Johannesson H."/>
        </authorList>
    </citation>
    <scope>NUCLEOTIDE SEQUENCE</scope>
    <source>
        <strain evidence="6">03SP1</strain>
    </source>
</reference>
<dbReference type="GO" id="GO:0008270">
    <property type="term" value="F:zinc ion binding"/>
    <property type="evidence" value="ECO:0007669"/>
    <property type="project" value="InterPro"/>
</dbReference>
<dbReference type="PROSITE" id="PS50048">
    <property type="entry name" value="ZN2_CY6_FUNGAL_2"/>
    <property type="match status" value="1"/>
</dbReference>
<dbReference type="GO" id="GO:0006351">
    <property type="term" value="P:DNA-templated transcription"/>
    <property type="evidence" value="ECO:0007669"/>
    <property type="project" value="InterPro"/>
</dbReference>
<dbReference type="GeneID" id="66071021"/>
<feature type="compositionally biased region" description="Polar residues" evidence="4">
    <location>
        <begin position="118"/>
        <end position="135"/>
    </location>
</feature>
<dbReference type="RefSeq" id="XP_043016635.1">
    <property type="nucleotide sequence ID" value="XM_043147921.1"/>
</dbReference>
<dbReference type="PANTHER" id="PTHR31001">
    <property type="entry name" value="UNCHARACTERIZED TRANSCRIPTIONAL REGULATORY PROTEIN"/>
    <property type="match status" value="1"/>
</dbReference>
<dbReference type="KEGG" id="more:E1B28_001945"/>
<feature type="region of interest" description="Disordered" evidence="4">
    <location>
        <begin position="118"/>
        <end position="149"/>
    </location>
</feature>
<dbReference type="SUPFAM" id="SSF57701">
    <property type="entry name" value="Zn2/Cys6 DNA-binding domain"/>
    <property type="match status" value="1"/>
</dbReference>
<comment type="subcellular location">
    <subcellularLocation>
        <location evidence="1">Nucleus</location>
    </subcellularLocation>
</comment>
<dbReference type="Pfam" id="PF04082">
    <property type="entry name" value="Fungal_trans"/>
    <property type="match status" value="1"/>
</dbReference>
<organism evidence="6 7">
    <name type="scientific">Marasmius oreades</name>
    <name type="common">fairy-ring Marasmius</name>
    <dbReference type="NCBI Taxonomy" id="181124"/>
    <lineage>
        <taxon>Eukaryota</taxon>
        <taxon>Fungi</taxon>
        <taxon>Dikarya</taxon>
        <taxon>Basidiomycota</taxon>
        <taxon>Agaricomycotina</taxon>
        <taxon>Agaricomycetes</taxon>
        <taxon>Agaricomycetidae</taxon>
        <taxon>Agaricales</taxon>
        <taxon>Marasmiineae</taxon>
        <taxon>Marasmiaceae</taxon>
        <taxon>Marasmius</taxon>
    </lineage>
</organism>
<sequence length="844" mass="93709">MGVAHKEKEKDAQGRRRPGRVPTSCAECRRLKLRCDKKVPCEKCVSRGCGAICPDGSLTTWKGNRLVLANTAELHERIDTLCGRIRELETALRTLQIQVSDEPHPLLSADLLQLKAPQSNLPPKASSPATTDPQTSSPASCSPPEEPQDMDEDEILVDAFGTLSIGVNGESTFLGKTARSEFLIRALSRPPNYEEMECPRISKKIMASSCTDSEKDPESLGGELLSMLPTLSEAIRLCEVYLEHGKYFYSTVPRSELFDEVLLVVYRAGNFSSIGCHHTVALLFSVFALASLFDNTRTPYNIEAQEYFYLSRATSGLDPPTKRTTLRMCQAMLHMAQYLELSDWQALGTNAALPVAGHAVRLAVSIALRGYHYLCCWLSFLAPPDQSRPDLNGARWKLPEEIQQRRNRVFWSLFANDTWSSFSYGRPPNLSPVYVDCPFPKDCEEFVNAEGEREFGFHTWVWKYSAFMHTIMETAFACTIPTYAKVLELDRNIRDFPVPPHLRIRCGHEPRADLIMQRYMVLCYKDTVLLNLHRAYLAQALLDQPHDLTNHRFVPSVMATYRSAWRLMKGLKQVQDEVPDLAARYNLAWSQALSATIVMCILITRAPQSKMVNSALEGIDDVAKVFEVAAPTCRSASNILDTILNLQRKAHEAVDQAPGPPDPTRCFLDLSSDELDRLGGRTQLVLPEEHQQQPGSNPASLNGLNAKQSPPPTTLGKVHNTMMAEQGIQDMHPTIAQDMRSLDSLGGPVLSFYDGQPSSTAESSFHMNGNTSNRTAPHSDIDSFMDNHNQFGEQLHLFGSAPNGMFSALAHPPTSAGGTGHFGVGEGAPILDATWHSFVEQLGF</sequence>
<evidence type="ECO:0000313" key="6">
    <source>
        <dbReference type="EMBL" id="KAG7100165.1"/>
    </source>
</evidence>
<dbReference type="InterPro" id="IPR007219">
    <property type="entry name" value="XnlR_reg_dom"/>
</dbReference>
<comment type="caution">
    <text evidence="6">The sequence shown here is derived from an EMBL/GenBank/DDBJ whole genome shotgun (WGS) entry which is preliminary data.</text>
</comment>
<dbReference type="CDD" id="cd00067">
    <property type="entry name" value="GAL4"/>
    <property type="match status" value="1"/>
</dbReference>
<feature type="region of interest" description="Disordered" evidence="4">
    <location>
        <begin position="688"/>
        <end position="715"/>
    </location>
</feature>
<dbReference type="CDD" id="cd12148">
    <property type="entry name" value="fungal_TF_MHR"/>
    <property type="match status" value="1"/>
</dbReference>
<name>A0A9P7V4E4_9AGAR</name>
<protein>
    <recommendedName>
        <fullName evidence="5">Zn(2)-C6 fungal-type domain-containing protein</fullName>
    </recommendedName>
</protein>
<keyword evidence="2" id="KW-0479">Metal-binding</keyword>
<gene>
    <name evidence="6" type="ORF">E1B28_001945</name>
</gene>
<dbReference type="SMART" id="SM00906">
    <property type="entry name" value="Fungal_trans"/>
    <property type="match status" value="1"/>
</dbReference>
<dbReference type="SMART" id="SM00066">
    <property type="entry name" value="GAL4"/>
    <property type="match status" value="1"/>
</dbReference>
<feature type="region of interest" description="Disordered" evidence="4">
    <location>
        <begin position="757"/>
        <end position="786"/>
    </location>
</feature>
<evidence type="ECO:0000256" key="2">
    <source>
        <dbReference type="ARBA" id="ARBA00022723"/>
    </source>
</evidence>
<dbReference type="Proteomes" id="UP001049176">
    <property type="component" value="Chromosome 1"/>
</dbReference>
<keyword evidence="7" id="KW-1185">Reference proteome</keyword>
<dbReference type="GO" id="GO:0000981">
    <property type="term" value="F:DNA-binding transcription factor activity, RNA polymerase II-specific"/>
    <property type="evidence" value="ECO:0007669"/>
    <property type="project" value="InterPro"/>
</dbReference>
<dbReference type="InterPro" id="IPR001138">
    <property type="entry name" value="Zn2Cys6_DnaBD"/>
</dbReference>
<keyword evidence="3" id="KW-0539">Nucleus</keyword>
<evidence type="ECO:0000256" key="3">
    <source>
        <dbReference type="ARBA" id="ARBA00023242"/>
    </source>
</evidence>
<feature type="region of interest" description="Disordered" evidence="4">
    <location>
        <begin position="1"/>
        <end position="21"/>
    </location>
</feature>
<feature type="compositionally biased region" description="Basic and acidic residues" evidence="4">
    <location>
        <begin position="1"/>
        <end position="14"/>
    </location>
</feature>
<dbReference type="InterPro" id="IPR050613">
    <property type="entry name" value="Sec_Metabolite_Reg"/>
</dbReference>
<dbReference type="Gene3D" id="4.10.240.10">
    <property type="entry name" value="Zn(2)-C6 fungal-type DNA-binding domain"/>
    <property type="match status" value="1"/>
</dbReference>
<dbReference type="PROSITE" id="PS00463">
    <property type="entry name" value="ZN2_CY6_FUNGAL_1"/>
    <property type="match status" value="1"/>
</dbReference>
<dbReference type="InterPro" id="IPR036864">
    <property type="entry name" value="Zn2-C6_fun-type_DNA-bd_sf"/>
</dbReference>
<proteinExistence type="predicted"/>
<dbReference type="EMBL" id="CM032181">
    <property type="protein sequence ID" value="KAG7100165.1"/>
    <property type="molecule type" value="Genomic_DNA"/>
</dbReference>
<feature type="compositionally biased region" description="Polar residues" evidence="4">
    <location>
        <begin position="757"/>
        <end position="776"/>
    </location>
</feature>
<evidence type="ECO:0000259" key="5">
    <source>
        <dbReference type="PROSITE" id="PS50048"/>
    </source>
</evidence>
<dbReference type="OrthoDB" id="424974at2759"/>
<feature type="domain" description="Zn(2)-C6 fungal-type" evidence="5">
    <location>
        <begin position="24"/>
        <end position="53"/>
    </location>
</feature>